<protein>
    <recommendedName>
        <fullName evidence="9">C2H2-type domain-containing protein</fullName>
    </recommendedName>
</protein>
<dbReference type="AlphaFoldDB" id="A0A8H7VMY6"/>
<feature type="region of interest" description="Disordered" evidence="8">
    <location>
        <begin position="391"/>
        <end position="413"/>
    </location>
</feature>
<reference evidence="10 11" key="1">
    <citation type="submission" date="2020-12" db="EMBL/GenBank/DDBJ databases">
        <title>Metabolic potential, ecology and presence of endohyphal bacteria is reflected in genomic diversity of Mucoromycotina.</title>
        <authorList>
            <person name="Muszewska A."/>
            <person name="Okrasinska A."/>
            <person name="Steczkiewicz K."/>
            <person name="Drgas O."/>
            <person name="Orlowska M."/>
            <person name="Perlinska-Lenart U."/>
            <person name="Aleksandrzak-Piekarczyk T."/>
            <person name="Szatraj K."/>
            <person name="Zielenkiewicz U."/>
            <person name="Pilsyk S."/>
            <person name="Malc E."/>
            <person name="Mieczkowski P."/>
            <person name="Kruszewska J.S."/>
            <person name="Biernat P."/>
            <person name="Pawlowska J."/>
        </authorList>
    </citation>
    <scope>NUCLEOTIDE SEQUENCE [LARGE SCALE GENOMIC DNA]</scope>
    <source>
        <strain evidence="10 11">CBS 142.35</strain>
    </source>
</reference>
<evidence type="ECO:0000256" key="2">
    <source>
        <dbReference type="ARBA" id="ARBA00022723"/>
    </source>
</evidence>
<feature type="domain" description="C2H2-type" evidence="9">
    <location>
        <begin position="525"/>
        <end position="552"/>
    </location>
</feature>
<gene>
    <name evidence="10" type="ORF">INT45_005066</name>
</gene>
<evidence type="ECO:0000256" key="4">
    <source>
        <dbReference type="ARBA" id="ARBA00022771"/>
    </source>
</evidence>
<feature type="compositionally biased region" description="Low complexity" evidence="8">
    <location>
        <begin position="87"/>
        <end position="108"/>
    </location>
</feature>
<evidence type="ECO:0000256" key="1">
    <source>
        <dbReference type="ARBA" id="ARBA00004123"/>
    </source>
</evidence>
<evidence type="ECO:0000256" key="6">
    <source>
        <dbReference type="ARBA" id="ARBA00023242"/>
    </source>
</evidence>
<dbReference type="GO" id="GO:0000978">
    <property type="term" value="F:RNA polymerase II cis-regulatory region sequence-specific DNA binding"/>
    <property type="evidence" value="ECO:0007669"/>
    <property type="project" value="TreeGrafter"/>
</dbReference>
<dbReference type="Pfam" id="PF00096">
    <property type="entry name" value="zf-C2H2"/>
    <property type="match status" value="1"/>
</dbReference>
<sequence>MSAAFQMLMNFVAKPSYATQPTDNNNNNSQDLHSPADTTSSEDSSCCVGTPVDQVITGQPLSEPQQRPPPCTPIVIPTAVTSPIPIQSNCSSLQQQPQQQQDQSYGYPSPGYLSPYVQNVTSPFSASDISNSPDRNRTTDFIPTLQTSSFGSHSSISVPGDDGLYFAPSSCEQDFTLSDLLMNEQQGNHQLPPNADPGMLWLTPQHSPGAASLNSLGMQPPPTLALTTTSSVETNNNNYMQVRGSRASSCSQTPLLALGGSSIDSFGSFQAPPPSQGSYHQQPNILENNNMDNVETNTGGAIDIQEHHNHERQQSISSDLFNTINPQYITTPILSISPAQASCSSSTVGNMFDNLVIASPSVQSEHSAFSQQFQAQSTTTELFDEQVIMFQQQQQQQQQQPLHDSDPHHGVTMQDTDWDIRAWVQQTQQLGMTYEDEPMGGYQQQLSSPPVVEQDQLQRFQVSTVMDQSDNNGRGQAEEAALIVPQQQEQKSRRRQKQHSVQQQRPQRRQQQRARRPPAVRRTIHRCPKCDHISNRANNMKEHILTHDPERPKNYGCTICTKRFARKYDMERHQKTHERRRRPRYPDSGTLIIRRHQVEQGADTS</sequence>
<dbReference type="PROSITE" id="PS00028">
    <property type="entry name" value="ZINC_FINGER_C2H2_1"/>
    <property type="match status" value="1"/>
</dbReference>
<evidence type="ECO:0000256" key="7">
    <source>
        <dbReference type="PROSITE-ProRule" id="PRU00042"/>
    </source>
</evidence>
<keyword evidence="2" id="KW-0479">Metal-binding</keyword>
<dbReference type="PANTHER" id="PTHR24388:SF54">
    <property type="entry name" value="PROTEIN ESCARGOT"/>
    <property type="match status" value="1"/>
</dbReference>
<dbReference type="InterPro" id="IPR013087">
    <property type="entry name" value="Znf_C2H2_type"/>
</dbReference>
<dbReference type="PANTHER" id="PTHR24388">
    <property type="entry name" value="ZINC FINGER PROTEIN"/>
    <property type="match status" value="1"/>
</dbReference>
<accession>A0A8H7VMY6</accession>
<feature type="compositionally biased region" description="Basic residues" evidence="8">
    <location>
        <begin position="506"/>
        <end position="521"/>
    </location>
</feature>
<dbReference type="GO" id="GO:0000981">
    <property type="term" value="F:DNA-binding transcription factor activity, RNA polymerase II-specific"/>
    <property type="evidence" value="ECO:0007669"/>
    <property type="project" value="TreeGrafter"/>
</dbReference>
<keyword evidence="11" id="KW-1185">Reference proteome</keyword>
<dbReference type="SMART" id="SM00355">
    <property type="entry name" value="ZnF_C2H2"/>
    <property type="match status" value="2"/>
</dbReference>
<evidence type="ECO:0000313" key="10">
    <source>
        <dbReference type="EMBL" id="KAG2226580.1"/>
    </source>
</evidence>
<feature type="compositionally biased region" description="Polar residues" evidence="8">
    <location>
        <begin position="19"/>
        <end position="44"/>
    </location>
</feature>
<organism evidence="10 11">
    <name type="scientific">Circinella minor</name>
    <dbReference type="NCBI Taxonomy" id="1195481"/>
    <lineage>
        <taxon>Eukaryota</taxon>
        <taxon>Fungi</taxon>
        <taxon>Fungi incertae sedis</taxon>
        <taxon>Mucoromycota</taxon>
        <taxon>Mucoromycotina</taxon>
        <taxon>Mucoromycetes</taxon>
        <taxon>Mucorales</taxon>
        <taxon>Lichtheimiaceae</taxon>
        <taxon>Circinella</taxon>
    </lineage>
</organism>
<dbReference type="PROSITE" id="PS50157">
    <property type="entry name" value="ZINC_FINGER_C2H2_2"/>
    <property type="match status" value="2"/>
</dbReference>
<evidence type="ECO:0000256" key="3">
    <source>
        <dbReference type="ARBA" id="ARBA00022737"/>
    </source>
</evidence>
<dbReference type="SUPFAM" id="SSF57667">
    <property type="entry name" value="beta-beta-alpha zinc fingers"/>
    <property type="match status" value="1"/>
</dbReference>
<feature type="region of interest" description="Disordered" evidence="8">
    <location>
        <begin position="485"/>
        <end position="521"/>
    </location>
</feature>
<dbReference type="EMBL" id="JAEPRB010000015">
    <property type="protein sequence ID" value="KAG2226580.1"/>
    <property type="molecule type" value="Genomic_DNA"/>
</dbReference>
<dbReference type="GO" id="GO:0008270">
    <property type="term" value="F:zinc ion binding"/>
    <property type="evidence" value="ECO:0007669"/>
    <property type="project" value="UniProtKB-KW"/>
</dbReference>
<evidence type="ECO:0000259" key="9">
    <source>
        <dbReference type="PROSITE" id="PS50157"/>
    </source>
</evidence>
<dbReference type="InterPro" id="IPR050527">
    <property type="entry name" value="Snail/Krueppel_Znf"/>
</dbReference>
<feature type="compositionally biased region" description="Polar residues" evidence="8">
    <location>
        <begin position="56"/>
        <end position="65"/>
    </location>
</feature>
<name>A0A8H7VMY6_9FUNG</name>
<keyword evidence="4 7" id="KW-0863">Zinc-finger</keyword>
<feature type="compositionally biased region" description="Low complexity" evidence="8">
    <location>
        <begin position="391"/>
        <end position="400"/>
    </location>
</feature>
<evidence type="ECO:0000313" key="11">
    <source>
        <dbReference type="Proteomes" id="UP000646827"/>
    </source>
</evidence>
<dbReference type="Gene3D" id="3.30.160.60">
    <property type="entry name" value="Classic Zinc Finger"/>
    <property type="match status" value="1"/>
</dbReference>
<keyword evidence="6" id="KW-0539">Nucleus</keyword>
<dbReference type="OrthoDB" id="8117402at2759"/>
<comment type="subcellular location">
    <subcellularLocation>
        <location evidence="1">Nucleus</location>
    </subcellularLocation>
</comment>
<keyword evidence="5" id="KW-0862">Zinc</keyword>
<feature type="region of interest" description="Disordered" evidence="8">
    <location>
        <begin position="19"/>
        <end position="108"/>
    </location>
</feature>
<proteinExistence type="predicted"/>
<evidence type="ECO:0000256" key="8">
    <source>
        <dbReference type="SAM" id="MobiDB-lite"/>
    </source>
</evidence>
<feature type="region of interest" description="Disordered" evidence="8">
    <location>
        <begin position="124"/>
        <end position="145"/>
    </location>
</feature>
<dbReference type="InterPro" id="IPR036236">
    <property type="entry name" value="Znf_C2H2_sf"/>
</dbReference>
<keyword evidence="3" id="KW-0677">Repeat</keyword>
<evidence type="ECO:0000256" key="5">
    <source>
        <dbReference type="ARBA" id="ARBA00022833"/>
    </source>
</evidence>
<dbReference type="GO" id="GO:0005634">
    <property type="term" value="C:nucleus"/>
    <property type="evidence" value="ECO:0007669"/>
    <property type="project" value="UniProtKB-SubCell"/>
</dbReference>
<feature type="domain" description="C2H2-type" evidence="9">
    <location>
        <begin position="555"/>
        <end position="582"/>
    </location>
</feature>
<dbReference type="Proteomes" id="UP000646827">
    <property type="component" value="Unassembled WGS sequence"/>
</dbReference>
<comment type="caution">
    <text evidence="10">The sequence shown here is derived from an EMBL/GenBank/DDBJ whole genome shotgun (WGS) entry which is preliminary data.</text>
</comment>